<accession>A0A098TNZ8</accession>
<reference evidence="2 3" key="1">
    <citation type="journal article" date="2014" name="Mol. Ecol.">
        <title>Evolution of Synechococcus.</title>
        <authorList>
            <person name="Dvorak P."/>
            <person name="Casamatta D."/>
            <person name="Hasler P."/>
            <person name="Poulickova A."/>
            <person name="Ondrej V."/>
            <person name="Sanges R."/>
        </authorList>
    </citation>
    <scope>NUCLEOTIDE SEQUENCE [LARGE SCALE GENOMIC DNA]</scope>
    <source>
        <strain evidence="2 3">CAUP A 1101</strain>
    </source>
</reference>
<keyword evidence="3" id="KW-1185">Reference proteome</keyword>
<dbReference type="Pfam" id="PF00027">
    <property type="entry name" value="cNMP_binding"/>
    <property type="match status" value="1"/>
</dbReference>
<evidence type="ECO:0000313" key="3">
    <source>
        <dbReference type="Proteomes" id="UP000030170"/>
    </source>
</evidence>
<dbReference type="PANTHER" id="PTHR24567">
    <property type="entry name" value="CRP FAMILY TRANSCRIPTIONAL REGULATORY PROTEIN"/>
    <property type="match status" value="1"/>
</dbReference>
<dbReference type="CDD" id="cd00038">
    <property type="entry name" value="CAP_ED"/>
    <property type="match status" value="1"/>
</dbReference>
<evidence type="ECO:0000313" key="2">
    <source>
        <dbReference type="EMBL" id="KGF74024.1"/>
    </source>
</evidence>
<gene>
    <name evidence="2" type="ORF">DO97_00435</name>
</gene>
<dbReference type="OrthoDB" id="517085at2"/>
<dbReference type="GO" id="GO:0005829">
    <property type="term" value="C:cytosol"/>
    <property type="evidence" value="ECO:0007669"/>
    <property type="project" value="TreeGrafter"/>
</dbReference>
<dbReference type="GO" id="GO:0003700">
    <property type="term" value="F:DNA-binding transcription factor activity"/>
    <property type="evidence" value="ECO:0007669"/>
    <property type="project" value="TreeGrafter"/>
</dbReference>
<feature type="domain" description="Cyclic nucleotide-binding" evidence="1">
    <location>
        <begin position="13"/>
        <end position="94"/>
    </location>
</feature>
<dbReference type="InterPro" id="IPR014710">
    <property type="entry name" value="RmlC-like_jellyroll"/>
</dbReference>
<proteinExistence type="predicted"/>
<dbReference type="SUPFAM" id="SSF51206">
    <property type="entry name" value="cAMP-binding domain-like"/>
    <property type="match status" value="1"/>
</dbReference>
<dbReference type="InterPro" id="IPR000595">
    <property type="entry name" value="cNMP-bd_dom"/>
</dbReference>
<organism evidence="2 3">
    <name type="scientific">Neosynechococcus sphagnicola sy1</name>
    <dbReference type="NCBI Taxonomy" id="1497020"/>
    <lineage>
        <taxon>Bacteria</taxon>
        <taxon>Bacillati</taxon>
        <taxon>Cyanobacteriota</taxon>
        <taxon>Cyanophyceae</taxon>
        <taxon>Neosynechococcales</taxon>
        <taxon>Neosynechococcaceae</taxon>
        <taxon>Neosynechococcus</taxon>
    </lineage>
</organism>
<dbReference type="STRING" id="1497020.DO97_00435"/>
<name>A0A098TNZ8_9CYAN</name>
<dbReference type="SMART" id="SM00100">
    <property type="entry name" value="cNMP"/>
    <property type="match status" value="1"/>
</dbReference>
<dbReference type="EMBL" id="JJML01000001">
    <property type="protein sequence ID" value="KGF74024.1"/>
    <property type="molecule type" value="Genomic_DNA"/>
</dbReference>
<dbReference type="Gene3D" id="2.60.120.10">
    <property type="entry name" value="Jelly Rolls"/>
    <property type="match status" value="1"/>
</dbReference>
<sequence>MLEPTKVFEVYGDKLGIHAFTAGEIIFDIGQPGELVYGIIEGEVELQLHGKSVEIIGAGDLFGEGALVHPEGLRGSTALAKTDCKLTTMNRSHFLFAVQETPMFALEVIRSYSDRLLKLKHQLAESSV</sequence>
<comment type="caution">
    <text evidence="2">The sequence shown here is derived from an EMBL/GenBank/DDBJ whole genome shotgun (WGS) entry which is preliminary data.</text>
</comment>
<dbReference type="PROSITE" id="PS50042">
    <property type="entry name" value="CNMP_BINDING_3"/>
    <property type="match status" value="1"/>
</dbReference>
<dbReference type="AlphaFoldDB" id="A0A098TNZ8"/>
<dbReference type="RefSeq" id="WP_036530201.1">
    <property type="nucleotide sequence ID" value="NZ_JJML01000001.1"/>
</dbReference>
<dbReference type="PANTHER" id="PTHR24567:SF74">
    <property type="entry name" value="HTH-TYPE TRANSCRIPTIONAL REGULATOR ARCR"/>
    <property type="match status" value="1"/>
</dbReference>
<dbReference type="InterPro" id="IPR018490">
    <property type="entry name" value="cNMP-bd_dom_sf"/>
</dbReference>
<dbReference type="InterPro" id="IPR050397">
    <property type="entry name" value="Env_Response_Regulators"/>
</dbReference>
<dbReference type="Proteomes" id="UP000030170">
    <property type="component" value="Unassembled WGS sequence"/>
</dbReference>
<evidence type="ECO:0000259" key="1">
    <source>
        <dbReference type="PROSITE" id="PS50042"/>
    </source>
</evidence>
<protein>
    <submittedName>
        <fullName evidence="2">Cyclic nucleotide-binding protein</fullName>
    </submittedName>
</protein>